<evidence type="ECO:0000313" key="3">
    <source>
        <dbReference type="EMBL" id="CAB4779635.1"/>
    </source>
</evidence>
<proteinExistence type="inferred from homology"/>
<gene>
    <name evidence="3" type="ORF">UFOPK2925_00771</name>
</gene>
<dbReference type="EMBL" id="CAEZZU010000102">
    <property type="protein sequence ID" value="CAB4779635.1"/>
    <property type="molecule type" value="Genomic_DNA"/>
</dbReference>
<dbReference type="InterPro" id="IPR011009">
    <property type="entry name" value="Kinase-like_dom_sf"/>
</dbReference>
<feature type="domain" description="Protein kinase" evidence="2">
    <location>
        <begin position="101"/>
        <end position="421"/>
    </location>
</feature>
<dbReference type="GO" id="GO:0004672">
    <property type="term" value="F:protein kinase activity"/>
    <property type="evidence" value="ECO:0007669"/>
    <property type="project" value="InterPro"/>
</dbReference>
<comment type="similarity">
    <text evidence="1">Belongs to the protein kinase superfamily. ADCK protein kinase family.</text>
</comment>
<evidence type="ECO:0000259" key="2">
    <source>
        <dbReference type="PROSITE" id="PS50011"/>
    </source>
</evidence>
<organism evidence="3">
    <name type="scientific">freshwater metagenome</name>
    <dbReference type="NCBI Taxonomy" id="449393"/>
    <lineage>
        <taxon>unclassified sequences</taxon>
        <taxon>metagenomes</taxon>
        <taxon>ecological metagenomes</taxon>
    </lineage>
</organism>
<dbReference type="SUPFAM" id="SSF56112">
    <property type="entry name" value="Protein kinase-like (PK-like)"/>
    <property type="match status" value="1"/>
</dbReference>
<dbReference type="PROSITE" id="PS50011">
    <property type="entry name" value="PROTEIN_KINASE_DOM"/>
    <property type="match status" value="1"/>
</dbReference>
<dbReference type="InterPro" id="IPR050154">
    <property type="entry name" value="UbiB_kinase"/>
</dbReference>
<name>A0A6J6W823_9ZZZZ</name>
<dbReference type="PANTHER" id="PTHR10566:SF113">
    <property type="entry name" value="PROTEIN ACTIVITY OF BC1 COMPLEX KINASE 7, CHLOROPLASTIC"/>
    <property type="match status" value="1"/>
</dbReference>
<dbReference type="InterPro" id="IPR004147">
    <property type="entry name" value="ABC1_dom"/>
</dbReference>
<dbReference type="InterPro" id="IPR000719">
    <property type="entry name" value="Prot_kinase_dom"/>
</dbReference>
<dbReference type="PANTHER" id="PTHR10566">
    <property type="entry name" value="CHAPERONE-ACTIVITY OF BC1 COMPLEX CABC1 -RELATED"/>
    <property type="match status" value="1"/>
</dbReference>
<protein>
    <submittedName>
        <fullName evidence="3">Unannotated protein</fullName>
    </submittedName>
</protein>
<dbReference type="AlphaFoldDB" id="A0A6J6W823"/>
<accession>A0A6J6W823</accession>
<dbReference type="GO" id="GO:0005524">
    <property type="term" value="F:ATP binding"/>
    <property type="evidence" value="ECO:0007669"/>
    <property type="project" value="InterPro"/>
</dbReference>
<sequence length="421" mass="45807">MPRVGAVGWILCRHSIAALKDLLKTRRASSLATRLRLVIEDLGPTFVKLGQVLSTRPDILPDALAAELALLQDHARVVPFLDIRRRVEAELAAPLEELYAYFETEPLAQASIGQVHRAALMDGTEVIVKVRRPGVMATIDLDLRLLDRTARIAERASRVARSYDAAGLARRFAATLREECNYLIEGRNAEAIALALRDSPQVYVPAIAWGYTSLGVLTEMRVEGVKIDDLEALKALGVDRKMVAATFVDAYLTMVFGDGVFHADPHPGNVFVDSDGCVGFVDFGMTGEVAPVTIRSLGGVLLAIVGTDAVIMADALLSLGVAAPNLDRRRLEEDLGRLLSEYAHRPLDEMPVAEVLTKVMGIVRRHHLVLPPDLALLVKTVMMCEGVALQLDPGFLLVPRLLPFASRATYTETEGPQNQGG</sequence>
<dbReference type="Pfam" id="PF03109">
    <property type="entry name" value="ABC1"/>
    <property type="match status" value="1"/>
</dbReference>
<evidence type="ECO:0000256" key="1">
    <source>
        <dbReference type="ARBA" id="ARBA00009670"/>
    </source>
</evidence>
<dbReference type="CDD" id="cd05121">
    <property type="entry name" value="ABC1_ADCK3-like"/>
    <property type="match status" value="1"/>
</dbReference>
<reference evidence="3" key="1">
    <citation type="submission" date="2020-05" db="EMBL/GenBank/DDBJ databases">
        <authorList>
            <person name="Chiriac C."/>
            <person name="Salcher M."/>
            <person name="Ghai R."/>
            <person name="Kavagutti S V."/>
        </authorList>
    </citation>
    <scope>NUCLEOTIDE SEQUENCE</scope>
</reference>